<feature type="domain" description="EF-hand" evidence="13">
    <location>
        <begin position="117"/>
        <end position="152"/>
    </location>
</feature>
<dbReference type="CDD" id="cd16227">
    <property type="entry name" value="EFh_CREC_RCN2_like"/>
    <property type="match status" value="1"/>
</dbReference>
<dbReference type="PANTHER" id="PTHR10827:SF95">
    <property type="entry name" value="LD34388P"/>
    <property type="match status" value="1"/>
</dbReference>
<proteinExistence type="predicted"/>
<comment type="subunit">
    <text evidence="10">Interacts with PCSK6 (immature form including the propeptide); probably involved in the maturation and the secretion of PCSK6.</text>
</comment>
<dbReference type="SUPFAM" id="SSF47473">
    <property type="entry name" value="EF-hand"/>
    <property type="match status" value="2"/>
</dbReference>
<dbReference type="InterPro" id="IPR011992">
    <property type="entry name" value="EF-hand-dom_pair"/>
</dbReference>
<keyword evidence="8" id="KW-0143">Chaperone</keyword>
<keyword evidence="7" id="KW-0325">Glycoprotein</keyword>
<sequence length="328" mass="37683">MMTFSIYFIIITNICVLVISGPASTGPHSHSINKERVSDGVYIPRDAHHVEDGEHHSEFDHEAILGSTKEAEEFDHLSPEESKKRLAILLKKMDLNGDSHIERHELKAWILRSFKNLSEEEAADRFEDADLNGDDIVTWPEYVSDTYNMGDEEFISKDSIDEEHKLMADDKVMFDAADANKDGKLDMNEFIVFNNPEEHPQMLPIIMQQTLNDKDKNKDNVIDFQEFIGEKAMHHDKDWLIVEKEKFDKDYDKNGDGILAGNEILSWIVPSNEEIAMEEVDHLFASTDDDHDNRLSFGEILTHYEHFVGSEATDFGEHLHNVHLSDEL</sequence>
<dbReference type="Gene3D" id="1.10.238.10">
    <property type="entry name" value="EF-hand"/>
    <property type="match status" value="3"/>
</dbReference>
<evidence type="ECO:0000256" key="2">
    <source>
        <dbReference type="ARBA" id="ARBA00022723"/>
    </source>
</evidence>
<evidence type="ECO:0000313" key="14">
    <source>
        <dbReference type="EMBL" id="NOV47578.1"/>
    </source>
</evidence>
<evidence type="ECO:0000259" key="13">
    <source>
        <dbReference type="PROSITE" id="PS50222"/>
    </source>
</evidence>
<dbReference type="SMART" id="SM00054">
    <property type="entry name" value="EFh"/>
    <property type="match status" value="4"/>
</dbReference>
<evidence type="ECO:0000256" key="11">
    <source>
        <dbReference type="ARBA" id="ARBA00072696"/>
    </source>
</evidence>
<dbReference type="GO" id="GO:0005509">
    <property type="term" value="F:calcium ion binding"/>
    <property type="evidence" value="ECO:0007669"/>
    <property type="project" value="InterPro"/>
</dbReference>
<evidence type="ECO:0000256" key="5">
    <source>
        <dbReference type="ARBA" id="ARBA00022824"/>
    </source>
</evidence>
<dbReference type="FunFam" id="1.10.238.10:FF:000104">
    <property type="entry name" value="calumenin isoform X1"/>
    <property type="match status" value="1"/>
</dbReference>
<dbReference type="GO" id="GO:0005788">
    <property type="term" value="C:endoplasmic reticulum lumen"/>
    <property type="evidence" value="ECO:0007669"/>
    <property type="project" value="UniProtKB-SubCell"/>
</dbReference>
<evidence type="ECO:0000256" key="4">
    <source>
        <dbReference type="ARBA" id="ARBA00022737"/>
    </source>
</evidence>
<dbReference type="InterPro" id="IPR018247">
    <property type="entry name" value="EF_Hand_1_Ca_BS"/>
</dbReference>
<keyword evidence="6" id="KW-0106">Calcium</keyword>
<keyword evidence="2" id="KW-0479">Metal-binding</keyword>
<evidence type="ECO:0000256" key="1">
    <source>
        <dbReference type="ARBA" id="ARBA00004319"/>
    </source>
</evidence>
<evidence type="ECO:0000256" key="6">
    <source>
        <dbReference type="ARBA" id="ARBA00022837"/>
    </source>
</evidence>
<feature type="domain" description="EF-hand" evidence="13">
    <location>
        <begin position="275"/>
        <end position="310"/>
    </location>
</feature>
<protein>
    <recommendedName>
        <fullName evidence="11">Reticulocalbin-3</fullName>
    </recommendedName>
</protein>
<dbReference type="PROSITE" id="PS50222">
    <property type="entry name" value="EF_HAND_2"/>
    <property type="match status" value="4"/>
</dbReference>
<keyword evidence="4" id="KW-0677">Repeat</keyword>
<dbReference type="EMBL" id="GIIL01003852">
    <property type="protein sequence ID" value="NOV47578.1"/>
    <property type="molecule type" value="Transcribed_RNA"/>
</dbReference>
<reference evidence="14" key="1">
    <citation type="submission" date="2020-03" db="EMBL/GenBank/DDBJ databases">
        <title>Transcriptomic Profiling of the Digestive Tract of the Rat Flea, Xenopsylla cheopis, Following Blood Feeding and Infection with Yersinia pestis.</title>
        <authorList>
            <person name="Bland D.M."/>
            <person name="Martens C.A."/>
            <person name="Virtaneva K."/>
            <person name="Kanakabandi K."/>
            <person name="Long D."/>
            <person name="Rosenke R."/>
            <person name="Saturday G.A."/>
            <person name="Hoyt F.H."/>
            <person name="Bruno D.P."/>
            <person name="Ribeiro J.M.C."/>
            <person name="Hinnebusch J."/>
        </authorList>
    </citation>
    <scope>NUCLEOTIDE SEQUENCE</scope>
</reference>
<comment type="function">
    <text evidence="9">Probable molecular chaperone assisting protein biosynthesis and transport in the endoplasmic reticulum. Required for the proper biosynthesis and transport of pulmonary surfactant-associated protein A/SP-A, pulmonary surfactant-associated protein D/SP-D and the lipid transporter ABCA3. By regulating both the proper expression and the degradation through the endoplasmic reticulum-associated protein degradation pathway of these proteins plays a crucial role in pulmonary surfactant homeostasis. Has an anti-fibrotic activity by negatively regulating the secretion of type I and type III collagens. This calcium-binding protein also transiently associates with immature PCSK6 and regulates its secretion.</text>
</comment>
<comment type="subcellular location">
    <subcellularLocation>
        <location evidence="1">Endoplasmic reticulum lumen</location>
    </subcellularLocation>
</comment>
<dbReference type="GO" id="GO:0015031">
    <property type="term" value="P:protein transport"/>
    <property type="evidence" value="ECO:0007669"/>
    <property type="project" value="UniProtKB-ARBA"/>
</dbReference>
<dbReference type="InterPro" id="IPR002048">
    <property type="entry name" value="EF_hand_dom"/>
</dbReference>
<keyword evidence="5" id="KW-0256">Endoplasmic reticulum</keyword>
<dbReference type="AlphaFoldDB" id="A0A6M2DR80"/>
<evidence type="ECO:0000256" key="3">
    <source>
        <dbReference type="ARBA" id="ARBA00022729"/>
    </source>
</evidence>
<name>A0A6M2DR80_XENCH</name>
<dbReference type="Pfam" id="PF13499">
    <property type="entry name" value="EF-hand_7"/>
    <property type="match status" value="2"/>
</dbReference>
<evidence type="ECO:0000256" key="9">
    <source>
        <dbReference type="ARBA" id="ARBA00056975"/>
    </source>
</evidence>
<feature type="signal peptide" evidence="12">
    <location>
        <begin position="1"/>
        <end position="25"/>
    </location>
</feature>
<evidence type="ECO:0000256" key="8">
    <source>
        <dbReference type="ARBA" id="ARBA00023186"/>
    </source>
</evidence>
<feature type="domain" description="EF-hand" evidence="13">
    <location>
        <begin position="81"/>
        <end position="116"/>
    </location>
</feature>
<dbReference type="PANTHER" id="PTHR10827">
    <property type="entry name" value="RETICULOCALBIN"/>
    <property type="match status" value="1"/>
</dbReference>
<feature type="domain" description="EF-hand" evidence="13">
    <location>
        <begin position="165"/>
        <end position="200"/>
    </location>
</feature>
<dbReference type="FunFam" id="1.10.238.10:FF:000424">
    <property type="entry name" value="GM18042"/>
    <property type="match status" value="1"/>
</dbReference>
<accession>A0A6M2DR80</accession>
<dbReference type="PROSITE" id="PS00018">
    <property type="entry name" value="EF_HAND_1"/>
    <property type="match status" value="5"/>
</dbReference>
<evidence type="ECO:0000256" key="7">
    <source>
        <dbReference type="ARBA" id="ARBA00023180"/>
    </source>
</evidence>
<feature type="chain" id="PRO_5026653694" description="Reticulocalbin-3" evidence="12">
    <location>
        <begin position="26"/>
        <end position="328"/>
    </location>
</feature>
<evidence type="ECO:0000256" key="10">
    <source>
        <dbReference type="ARBA" id="ARBA00063143"/>
    </source>
</evidence>
<keyword evidence="3 12" id="KW-0732">Signal</keyword>
<evidence type="ECO:0000256" key="12">
    <source>
        <dbReference type="SAM" id="SignalP"/>
    </source>
</evidence>
<organism evidence="14">
    <name type="scientific">Xenopsylla cheopis</name>
    <name type="common">Oriental rat flea</name>
    <name type="synonym">Pulex cheopis</name>
    <dbReference type="NCBI Taxonomy" id="163159"/>
    <lineage>
        <taxon>Eukaryota</taxon>
        <taxon>Metazoa</taxon>
        <taxon>Ecdysozoa</taxon>
        <taxon>Arthropoda</taxon>
        <taxon>Hexapoda</taxon>
        <taxon>Insecta</taxon>
        <taxon>Pterygota</taxon>
        <taxon>Neoptera</taxon>
        <taxon>Endopterygota</taxon>
        <taxon>Siphonaptera</taxon>
        <taxon>Pulicidae</taxon>
        <taxon>Xenopsyllinae</taxon>
        <taxon>Xenopsylla</taxon>
    </lineage>
</organism>